<dbReference type="Proteomes" id="UP000193642">
    <property type="component" value="Unassembled WGS sequence"/>
</dbReference>
<protein>
    <submittedName>
        <fullName evidence="1">Uncharacterized protein</fullName>
    </submittedName>
</protein>
<evidence type="ECO:0000313" key="2">
    <source>
        <dbReference type="Proteomes" id="UP000193642"/>
    </source>
</evidence>
<comment type="caution">
    <text evidence="1">The sequence shown here is derived from an EMBL/GenBank/DDBJ whole genome shotgun (WGS) entry which is preliminary data.</text>
</comment>
<sequence>MAYVHPLYLRSKPRMQFRHRHWREGDRERERERERDRVIGCGWWFCFNRAASSSSSSSSKSNQTTRGCSRNCSLRLKEARRLRRSAKAELVVTELNKCLVDWFKRPVSFFDAQNAEFELKGLAAGADSREMVRAWAWALFIKPLSTHSLGTRC</sequence>
<reference evidence="1 2" key="1">
    <citation type="submission" date="2016-07" db="EMBL/GenBank/DDBJ databases">
        <title>Pervasive Adenine N6-methylation of Active Genes in Fungi.</title>
        <authorList>
            <consortium name="DOE Joint Genome Institute"/>
            <person name="Mondo S.J."/>
            <person name="Dannebaum R.O."/>
            <person name="Kuo R.C."/>
            <person name="Labutti K."/>
            <person name="Haridas S."/>
            <person name="Kuo A."/>
            <person name="Salamov A."/>
            <person name="Ahrendt S.R."/>
            <person name="Lipzen A."/>
            <person name="Sullivan W."/>
            <person name="Andreopoulos W.B."/>
            <person name="Clum A."/>
            <person name="Lindquist E."/>
            <person name="Daum C."/>
            <person name="Ramamoorthy G.K."/>
            <person name="Gryganskyi A."/>
            <person name="Culley D."/>
            <person name="Magnuson J.K."/>
            <person name="James T.Y."/>
            <person name="O'Malley M.A."/>
            <person name="Stajich J.E."/>
            <person name="Spatafora J.W."/>
            <person name="Visel A."/>
            <person name="Grigoriev I.V."/>
        </authorList>
    </citation>
    <scope>NUCLEOTIDE SEQUENCE [LARGE SCALE GENOMIC DNA]</scope>
    <source>
        <strain evidence="1 2">JEL800</strain>
    </source>
</reference>
<gene>
    <name evidence="1" type="ORF">BCR33DRAFT_80087</name>
</gene>
<keyword evidence="2" id="KW-1185">Reference proteome</keyword>
<evidence type="ECO:0000313" key="1">
    <source>
        <dbReference type="EMBL" id="ORY47832.1"/>
    </source>
</evidence>
<accession>A0A1Y2CLD3</accession>
<dbReference type="AlphaFoldDB" id="A0A1Y2CLD3"/>
<dbReference type="EMBL" id="MCGO01000013">
    <property type="protein sequence ID" value="ORY47832.1"/>
    <property type="molecule type" value="Genomic_DNA"/>
</dbReference>
<name>A0A1Y2CLD3_9FUNG</name>
<organism evidence="1 2">
    <name type="scientific">Rhizoclosmatium globosum</name>
    <dbReference type="NCBI Taxonomy" id="329046"/>
    <lineage>
        <taxon>Eukaryota</taxon>
        <taxon>Fungi</taxon>
        <taxon>Fungi incertae sedis</taxon>
        <taxon>Chytridiomycota</taxon>
        <taxon>Chytridiomycota incertae sedis</taxon>
        <taxon>Chytridiomycetes</taxon>
        <taxon>Chytridiales</taxon>
        <taxon>Chytriomycetaceae</taxon>
        <taxon>Rhizoclosmatium</taxon>
    </lineage>
</organism>
<proteinExistence type="predicted"/>